<dbReference type="KEGG" id="slom:PXH66_19650"/>
<dbReference type="Gene3D" id="3.20.20.140">
    <property type="entry name" value="Metal-dependent hydrolases"/>
    <property type="match status" value="1"/>
</dbReference>
<dbReference type="GO" id="GO:0005737">
    <property type="term" value="C:cytoplasm"/>
    <property type="evidence" value="ECO:0007669"/>
    <property type="project" value="TreeGrafter"/>
</dbReference>
<dbReference type="SUPFAM" id="SSF89550">
    <property type="entry name" value="PHP domain-like"/>
    <property type="match status" value="1"/>
</dbReference>
<dbReference type="NCBIfam" id="NF005596">
    <property type="entry name" value="PRK07328.1"/>
    <property type="match status" value="1"/>
</dbReference>
<dbReference type="EMBL" id="CP119075">
    <property type="protein sequence ID" value="WED64562.1"/>
    <property type="molecule type" value="Genomic_DNA"/>
</dbReference>
<evidence type="ECO:0000259" key="9">
    <source>
        <dbReference type="Pfam" id="PF02811"/>
    </source>
</evidence>
<gene>
    <name evidence="10" type="ORF">PXH66_19650</name>
</gene>
<keyword evidence="6 8" id="KW-0368">Histidine biosynthesis</keyword>
<evidence type="ECO:0000256" key="6">
    <source>
        <dbReference type="ARBA" id="ARBA00023102"/>
    </source>
</evidence>
<dbReference type="RefSeq" id="WP_330930806.1">
    <property type="nucleotide sequence ID" value="NZ_CP119075.1"/>
</dbReference>
<reference evidence="10" key="1">
    <citation type="submission" date="2023-03" db="EMBL/GenBank/DDBJ databases">
        <title>Lomoglobus Profundus gen. nov., sp. nov., a novel member of the phylum Verrucomicrobia, isolated from deep-marine sediment of South China Sea.</title>
        <authorList>
            <person name="Ahmad T."/>
            <person name="Ishaq S.E."/>
            <person name="Wang F."/>
        </authorList>
    </citation>
    <scope>NUCLEOTIDE SEQUENCE</scope>
    <source>
        <strain evidence="10">LMO-M01</strain>
    </source>
</reference>
<feature type="domain" description="PHP" evidence="9">
    <location>
        <begin position="9"/>
        <end position="194"/>
    </location>
</feature>
<organism evidence="10 11">
    <name type="scientific">Synoicihabitans lomoniglobus</name>
    <dbReference type="NCBI Taxonomy" id="2909285"/>
    <lineage>
        <taxon>Bacteria</taxon>
        <taxon>Pseudomonadati</taxon>
        <taxon>Verrucomicrobiota</taxon>
        <taxon>Opitutia</taxon>
        <taxon>Opitutales</taxon>
        <taxon>Opitutaceae</taxon>
        <taxon>Synoicihabitans</taxon>
    </lineage>
</organism>
<dbReference type="InterPro" id="IPR010140">
    <property type="entry name" value="Histidinol_P_phosphatase_HisJ"/>
</dbReference>
<keyword evidence="4 8" id="KW-0028">Amino-acid biosynthesis</keyword>
<evidence type="ECO:0000256" key="5">
    <source>
        <dbReference type="ARBA" id="ARBA00022801"/>
    </source>
</evidence>
<evidence type="ECO:0000256" key="8">
    <source>
        <dbReference type="RuleBase" id="RU366003"/>
    </source>
</evidence>
<dbReference type="NCBIfam" id="TIGR01856">
    <property type="entry name" value="hisJ_fam"/>
    <property type="match status" value="1"/>
</dbReference>
<dbReference type="GO" id="GO:0000105">
    <property type="term" value="P:L-histidine biosynthetic process"/>
    <property type="evidence" value="ECO:0007669"/>
    <property type="project" value="UniProtKB-UniRule"/>
</dbReference>
<name>A0AAF0CHQ2_9BACT</name>
<dbReference type="EC" id="3.1.3.15" evidence="3 8"/>
<dbReference type="GO" id="GO:0004401">
    <property type="term" value="F:histidinol-phosphatase activity"/>
    <property type="evidence" value="ECO:0007669"/>
    <property type="project" value="UniProtKB-UniRule"/>
</dbReference>
<evidence type="ECO:0000256" key="4">
    <source>
        <dbReference type="ARBA" id="ARBA00022605"/>
    </source>
</evidence>
<keyword evidence="11" id="KW-1185">Reference proteome</keyword>
<dbReference type="PANTHER" id="PTHR21039">
    <property type="entry name" value="HISTIDINOL PHOSPHATASE-RELATED"/>
    <property type="match status" value="1"/>
</dbReference>
<dbReference type="AlphaFoldDB" id="A0AAF0CHQ2"/>
<sequence>MSTPLLYESHCHTPLCHHAEGDPVEYAAAAEQAGLKGIIFTCHCPLPDGLSASVRMNPLQYELYHRMIAEAREQFAGRLDVRVGLESDYLPGIEPWLENLHGRRPLNHVLGSVHPQLGDYRNRFYHGDDFAFQQTYFQHVAEAAETGLFDTMAHPDLVKNMPPQSWDFDRIQPDIARMLDRVAATGVAMELNTSGVNKALPEMNPGTAMLTMMHERGIPVVIGADAHVPHRVADGYREALQTLQAVGYENVHVFLEREPHAIAIDAALASLA</sequence>
<evidence type="ECO:0000256" key="2">
    <source>
        <dbReference type="ARBA" id="ARBA00009152"/>
    </source>
</evidence>
<comment type="catalytic activity">
    <reaction evidence="7 8">
        <text>L-histidinol phosphate + H2O = L-histidinol + phosphate</text>
        <dbReference type="Rhea" id="RHEA:14465"/>
        <dbReference type="ChEBI" id="CHEBI:15377"/>
        <dbReference type="ChEBI" id="CHEBI:43474"/>
        <dbReference type="ChEBI" id="CHEBI:57699"/>
        <dbReference type="ChEBI" id="CHEBI:57980"/>
        <dbReference type="EC" id="3.1.3.15"/>
    </reaction>
</comment>
<protein>
    <recommendedName>
        <fullName evidence="3 8">Histidinol-phosphatase</fullName>
        <shortName evidence="8">HolPase</shortName>
        <ecNumber evidence="3 8">3.1.3.15</ecNumber>
    </recommendedName>
</protein>
<evidence type="ECO:0000313" key="10">
    <source>
        <dbReference type="EMBL" id="WED64562.1"/>
    </source>
</evidence>
<dbReference type="InterPro" id="IPR004013">
    <property type="entry name" value="PHP_dom"/>
</dbReference>
<proteinExistence type="inferred from homology"/>
<dbReference type="Proteomes" id="UP001218638">
    <property type="component" value="Chromosome"/>
</dbReference>
<comment type="similarity">
    <text evidence="2 8">Belongs to the PHP hydrolase family. HisK subfamily.</text>
</comment>
<keyword evidence="5 8" id="KW-0378">Hydrolase</keyword>
<dbReference type="InterPro" id="IPR016195">
    <property type="entry name" value="Pol/histidinol_Pase-like"/>
</dbReference>
<dbReference type="PANTHER" id="PTHR21039:SF0">
    <property type="entry name" value="HISTIDINOL-PHOSPHATASE"/>
    <property type="match status" value="1"/>
</dbReference>
<evidence type="ECO:0000256" key="1">
    <source>
        <dbReference type="ARBA" id="ARBA00004970"/>
    </source>
</evidence>
<dbReference type="Pfam" id="PF02811">
    <property type="entry name" value="PHP"/>
    <property type="match status" value="1"/>
</dbReference>
<evidence type="ECO:0000313" key="11">
    <source>
        <dbReference type="Proteomes" id="UP001218638"/>
    </source>
</evidence>
<comment type="pathway">
    <text evidence="1 8">Amino-acid biosynthesis; L-histidine biosynthesis; L-histidine from 5-phospho-alpha-D-ribose 1-diphosphate: step 8/9.</text>
</comment>
<accession>A0AAF0CHQ2</accession>
<evidence type="ECO:0000256" key="3">
    <source>
        <dbReference type="ARBA" id="ARBA00013085"/>
    </source>
</evidence>
<evidence type="ECO:0000256" key="7">
    <source>
        <dbReference type="ARBA" id="ARBA00049158"/>
    </source>
</evidence>
<dbReference type="CDD" id="cd12110">
    <property type="entry name" value="PHP_HisPPase_Hisj_like"/>
    <property type="match status" value="1"/>
</dbReference>